<reference evidence="1 2" key="1">
    <citation type="submission" date="2019-03" db="EMBL/GenBank/DDBJ databases">
        <title>An improved genome assembly of the fluke Schistosoma japonicum.</title>
        <authorList>
            <person name="Hu W."/>
            <person name="Luo F."/>
            <person name="Yin M."/>
            <person name="Mo X."/>
            <person name="Sun C."/>
            <person name="Wu Q."/>
            <person name="Zhu B."/>
            <person name="Xiang M."/>
            <person name="Wang J."/>
            <person name="Wang Y."/>
            <person name="Zhang T."/>
            <person name="Xu B."/>
            <person name="Zheng H."/>
            <person name="Feng Z."/>
        </authorList>
    </citation>
    <scope>NUCLEOTIDE SEQUENCE [LARGE SCALE GENOMIC DNA]</scope>
    <source>
        <strain evidence="1">HuSjv2</strain>
        <tissue evidence="1">Worms</tissue>
    </source>
</reference>
<dbReference type="AlphaFoldDB" id="A0A4Z2CNX7"/>
<gene>
    <name evidence="1" type="ORF">EWB00_008700</name>
</gene>
<organism evidence="1 2">
    <name type="scientific">Schistosoma japonicum</name>
    <name type="common">Blood fluke</name>
    <dbReference type="NCBI Taxonomy" id="6182"/>
    <lineage>
        <taxon>Eukaryota</taxon>
        <taxon>Metazoa</taxon>
        <taxon>Spiralia</taxon>
        <taxon>Lophotrochozoa</taxon>
        <taxon>Platyhelminthes</taxon>
        <taxon>Trematoda</taxon>
        <taxon>Digenea</taxon>
        <taxon>Strigeidida</taxon>
        <taxon>Schistosomatoidea</taxon>
        <taxon>Schistosomatidae</taxon>
        <taxon>Schistosoma</taxon>
    </lineage>
</organism>
<name>A0A4Z2CNX7_SCHJA</name>
<protein>
    <submittedName>
        <fullName evidence="1">Uncharacterized protein</fullName>
    </submittedName>
</protein>
<proteinExistence type="predicted"/>
<keyword evidence="2" id="KW-1185">Reference proteome</keyword>
<comment type="caution">
    <text evidence="1">The sequence shown here is derived from an EMBL/GenBank/DDBJ whole genome shotgun (WGS) entry which is preliminary data.</text>
</comment>
<evidence type="ECO:0000313" key="2">
    <source>
        <dbReference type="Proteomes" id="UP000311919"/>
    </source>
</evidence>
<dbReference type="EMBL" id="SKCS01000488">
    <property type="protein sequence ID" value="TNN05969.1"/>
    <property type="molecule type" value="Genomic_DNA"/>
</dbReference>
<sequence length="98" mass="10710">MSAETELCTADITNHFKSFRKFSSSHCTKGAHSIAVSPNQKVTSRAMLRSLRSNSVHQREALGQVEILQPSKDIPDVIESLTVSSMGAISRNVDGSHR</sequence>
<accession>A0A4Z2CNX7</accession>
<dbReference type="Proteomes" id="UP000311919">
    <property type="component" value="Unassembled WGS sequence"/>
</dbReference>
<evidence type="ECO:0000313" key="1">
    <source>
        <dbReference type="EMBL" id="TNN05969.1"/>
    </source>
</evidence>